<dbReference type="InParanoid" id="C5KUE8"/>
<evidence type="ECO:0008006" key="3">
    <source>
        <dbReference type="Google" id="ProtNLM"/>
    </source>
</evidence>
<proteinExistence type="predicted"/>
<dbReference type="GeneID" id="9060651"/>
<dbReference type="OrthoDB" id="10631869at2759"/>
<dbReference type="AlphaFoldDB" id="C5KUE8"/>
<accession>C5KUE8</accession>
<keyword evidence="2" id="KW-1185">Reference proteome</keyword>
<reference evidence="1 2" key="1">
    <citation type="submission" date="2008-07" db="EMBL/GenBank/DDBJ databases">
        <authorList>
            <person name="El-Sayed N."/>
            <person name="Caler E."/>
            <person name="Inman J."/>
            <person name="Amedeo P."/>
            <person name="Hass B."/>
            <person name="Wortman J."/>
        </authorList>
    </citation>
    <scope>NUCLEOTIDE SEQUENCE [LARGE SCALE GENOMIC DNA]</scope>
    <source>
        <strain evidence="2">ATCC 50983 / TXsc</strain>
    </source>
</reference>
<name>C5KUE8_PERM5</name>
<dbReference type="Proteomes" id="UP000007800">
    <property type="component" value="Unassembled WGS sequence"/>
</dbReference>
<organism evidence="2">
    <name type="scientific">Perkinsus marinus (strain ATCC 50983 / TXsc)</name>
    <dbReference type="NCBI Taxonomy" id="423536"/>
    <lineage>
        <taxon>Eukaryota</taxon>
        <taxon>Sar</taxon>
        <taxon>Alveolata</taxon>
        <taxon>Perkinsozoa</taxon>
        <taxon>Perkinsea</taxon>
        <taxon>Perkinsida</taxon>
        <taxon>Perkinsidae</taxon>
        <taxon>Perkinsus</taxon>
    </lineage>
</organism>
<dbReference type="RefSeq" id="XP_002780101.1">
    <property type="nucleotide sequence ID" value="XM_002780055.1"/>
</dbReference>
<dbReference type="CDD" id="cd00590">
    <property type="entry name" value="RRM_SF"/>
    <property type="match status" value="1"/>
</dbReference>
<protein>
    <recommendedName>
        <fullName evidence="3">RRM domain-containing protein</fullName>
    </recommendedName>
</protein>
<evidence type="ECO:0000313" key="2">
    <source>
        <dbReference type="Proteomes" id="UP000007800"/>
    </source>
</evidence>
<sequence>MRCPRELATRILGNLSAAKRRELLSDEAFLIVDEGTAIVNLKTDVEAERVIQLLNGKQIGGRVMLAKQDKFAQKTVDSNPQVNLSEAQQRVCQLDGSSSEESSSSAECHILAVETGVFDDSHWAHTSLDERLSSQQCQERIGPDIVALCQISKGVESVEAKSFESNIENFESKSFESNIENIEGKGFESSIENVEKAYHDIEVENIESCRSRLREGPKLR</sequence>
<gene>
    <name evidence="1" type="ORF">Pmar_PMAR008514</name>
</gene>
<dbReference type="EMBL" id="GG676251">
    <property type="protein sequence ID" value="EER11896.1"/>
    <property type="molecule type" value="Genomic_DNA"/>
</dbReference>
<evidence type="ECO:0000313" key="1">
    <source>
        <dbReference type="EMBL" id="EER11896.1"/>
    </source>
</evidence>